<name>A0ABR7NIC5_9FIRM</name>
<organism evidence="15 16">
    <name type="scientific">Yanshouia hominis</name>
    <dbReference type="NCBI Taxonomy" id="2763673"/>
    <lineage>
        <taxon>Bacteria</taxon>
        <taxon>Bacillati</taxon>
        <taxon>Bacillota</taxon>
        <taxon>Clostridia</taxon>
        <taxon>Eubacteriales</taxon>
        <taxon>Oscillospiraceae</taxon>
        <taxon>Yanshouia</taxon>
    </lineage>
</organism>
<dbReference type="CDD" id="cd06158">
    <property type="entry name" value="S2P-M50_like_1"/>
    <property type="match status" value="1"/>
</dbReference>
<keyword evidence="16" id="KW-1185">Reference proteome</keyword>
<gene>
    <name evidence="15" type="ORF">H8717_03160</name>
</gene>
<sequence length="217" mass="24019">MFTSLFAGLTLQRLLARVIVLMTAIPVHEAAHAWAADKMGDPTARYYKRISLNPLDHIDPIGAVMILLFGFGFARPVPVNSMHFRDRDKGIIVTSLAGPFSNVLMALVCLVVTKLLLLAYYATGLNALAGVFGVFSYMVSVNLSLAVFNLIPLPPLDGYHAICPLLPRELYWKIQPYEQQMLWLIIILIGLGAFDGIIGFFVALLYRVIDAMTFFLG</sequence>
<accession>A0ABR7NIC5</accession>
<comment type="cofactor">
    <cofactor evidence="1">
        <name>Zn(2+)</name>
        <dbReference type="ChEBI" id="CHEBI:29105"/>
    </cofactor>
</comment>
<dbReference type="GO" id="GO:0006508">
    <property type="term" value="P:proteolysis"/>
    <property type="evidence" value="ECO:0007669"/>
    <property type="project" value="UniProtKB-KW"/>
</dbReference>
<keyword evidence="12 13" id="KW-0472">Membrane</keyword>
<protein>
    <submittedName>
        <fullName evidence="15">Site-2 protease family protein</fullName>
    </submittedName>
</protein>
<dbReference type="InterPro" id="IPR052348">
    <property type="entry name" value="Metallopeptidase_M50B"/>
</dbReference>
<dbReference type="GO" id="GO:0008233">
    <property type="term" value="F:peptidase activity"/>
    <property type="evidence" value="ECO:0007669"/>
    <property type="project" value="UniProtKB-KW"/>
</dbReference>
<evidence type="ECO:0000313" key="15">
    <source>
        <dbReference type="EMBL" id="MBC8575413.1"/>
    </source>
</evidence>
<dbReference type="EMBL" id="JACRTB010000003">
    <property type="protein sequence ID" value="MBC8575413.1"/>
    <property type="molecule type" value="Genomic_DNA"/>
</dbReference>
<dbReference type="Proteomes" id="UP000658131">
    <property type="component" value="Unassembled WGS sequence"/>
</dbReference>
<comment type="subcellular location">
    <subcellularLocation>
        <location evidence="2">Cell membrane</location>
        <topology evidence="2">Multi-pass membrane protein</topology>
    </subcellularLocation>
</comment>
<feature type="transmembrane region" description="Helical" evidence="13">
    <location>
        <begin position="182"/>
        <end position="209"/>
    </location>
</feature>
<dbReference type="InterPro" id="IPR044537">
    <property type="entry name" value="Rip2-like"/>
</dbReference>
<keyword evidence="6 13" id="KW-0812">Transmembrane</keyword>
<comment type="caution">
    <text evidence="15">The sequence shown here is derived from an EMBL/GenBank/DDBJ whole genome shotgun (WGS) entry which is preliminary data.</text>
</comment>
<comment type="similarity">
    <text evidence="3">Belongs to the peptidase M50B family.</text>
</comment>
<dbReference type="Pfam" id="PF02163">
    <property type="entry name" value="Peptidase_M50"/>
    <property type="match status" value="1"/>
</dbReference>
<reference evidence="15 16" key="1">
    <citation type="submission" date="2020-08" db="EMBL/GenBank/DDBJ databases">
        <title>Genome public.</title>
        <authorList>
            <person name="Liu C."/>
            <person name="Sun Q."/>
        </authorList>
    </citation>
    <scope>NUCLEOTIDE SEQUENCE [LARGE SCALE GENOMIC DNA]</scope>
    <source>
        <strain evidence="15 16">BX1</strain>
    </source>
</reference>
<evidence type="ECO:0000256" key="3">
    <source>
        <dbReference type="ARBA" id="ARBA00007931"/>
    </source>
</evidence>
<keyword evidence="11" id="KW-0482">Metalloprotease</keyword>
<dbReference type="PANTHER" id="PTHR35864:SF1">
    <property type="entry name" value="ZINC METALLOPROTEASE YWHC-RELATED"/>
    <property type="match status" value="1"/>
</dbReference>
<evidence type="ECO:0000256" key="6">
    <source>
        <dbReference type="ARBA" id="ARBA00022692"/>
    </source>
</evidence>
<evidence type="ECO:0000256" key="12">
    <source>
        <dbReference type="ARBA" id="ARBA00023136"/>
    </source>
</evidence>
<dbReference type="PANTHER" id="PTHR35864">
    <property type="entry name" value="ZINC METALLOPROTEASE MJ0611-RELATED"/>
    <property type="match status" value="1"/>
</dbReference>
<keyword evidence="5 15" id="KW-0645">Protease</keyword>
<evidence type="ECO:0000256" key="7">
    <source>
        <dbReference type="ARBA" id="ARBA00022723"/>
    </source>
</evidence>
<evidence type="ECO:0000256" key="10">
    <source>
        <dbReference type="ARBA" id="ARBA00022989"/>
    </source>
</evidence>
<keyword evidence="7" id="KW-0479">Metal-binding</keyword>
<evidence type="ECO:0000256" key="13">
    <source>
        <dbReference type="SAM" id="Phobius"/>
    </source>
</evidence>
<keyword evidence="10 13" id="KW-1133">Transmembrane helix</keyword>
<proteinExistence type="inferred from homology"/>
<evidence type="ECO:0000256" key="5">
    <source>
        <dbReference type="ARBA" id="ARBA00022670"/>
    </source>
</evidence>
<evidence type="ECO:0000256" key="1">
    <source>
        <dbReference type="ARBA" id="ARBA00001947"/>
    </source>
</evidence>
<dbReference type="InterPro" id="IPR008915">
    <property type="entry name" value="Peptidase_M50"/>
</dbReference>
<evidence type="ECO:0000256" key="8">
    <source>
        <dbReference type="ARBA" id="ARBA00022801"/>
    </source>
</evidence>
<keyword evidence="8" id="KW-0378">Hydrolase</keyword>
<evidence type="ECO:0000313" key="16">
    <source>
        <dbReference type="Proteomes" id="UP000658131"/>
    </source>
</evidence>
<evidence type="ECO:0000256" key="4">
    <source>
        <dbReference type="ARBA" id="ARBA00022475"/>
    </source>
</evidence>
<feature type="transmembrane region" description="Helical" evidence="13">
    <location>
        <begin position="100"/>
        <end position="121"/>
    </location>
</feature>
<keyword evidence="9" id="KW-0862">Zinc</keyword>
<keyword evidence="4" id="KW-1003">Cell membrane</keyword>
<dbReference type="RefSeq" id="WP_262399050.1">
    <property type="nucleotide sequence ID" value="NZ_JACRTB010000003.1"/>
</dbReference>
<evidence type="ECO:0000256" key="11">
    <source>
        <dbReference type="ARBA" id="ARBA00023049"/>
    </source>
</evidence>
<evidence type="ECO:0000256" key="2">
    <source>
        <dbReference type="ARBA" id="ARBA00004651"/>
    </source>
</evidence>
<evidence type="ECO:0000259" key="14">
    <source>
        <dbReference type="Pfam" id="PF02163"/>
    </source>
</evidence>
<evidence type="ECO:0000256" key="9">
    <source>
        <dbReference type="ARBA" id="ARBA00022833"/>
    </source>
</evidence>
<feature type="domain" description="Peptidase M50" evidence="14">
    <location>
        <begin position="127"/>
        <end position="167"/>
    </location>
</feature>
<feature type="transmembrane region" description="Helical" evidence="13">
    <location>
        <begin position="61"/>
        <end position="79"/>
    </location>
</feature>
<feature type="transmembrane region" description="Helical" evidence="13">
    <location>
        <begin position="127"/>
        <end position="151"/>
    </location>
</feature>